<evidence type="ECO:0000313" key="2">
    <source>
        <dbReference type="EMBL" id="QVI62419.1"/>
    </source>
</evidence>
<name>A0ABX8D4R4_9CELL</name>
<protein>
    <submittedName>
        <fullName evidence="2">Uncharacterized protein</fullName>
    </submittedName>
</protein>
<dbReference type="EMBL" id="CP074405">
    <property type="protein sequence ID" value="QVI62419.1"/>
    <property type="molecule type" value="Genomic_DNA"/>
</dbReference>
<keyword evidence="3" id="KW-1185">Reference proteome</keyword>
<reference evidence="2 3" key="1">
    <citation type="submission" date="2021-05" db="EMBL/GenBank/DDBJ databases">
        <title>Novel species in genus Cellulomonas.</title>
        <authorList>
            <person name="Zhang G."/>
        </authorList>
    </citation>
    <scope>NUCLEOTIDE SEQUENCE [LARGE SCALE GENOMIC DNA]</scope>
    <source>
        <strain evidence="3">zg-ZUI222</strain>
    </source>
</reference>
<gene>
    <name evidence="2" type="ORF">KG103_00180</name>
</gene>
<feature type="region of interest" description="Disordered" evidence="1">
    <location>
        <begin position="1"/>
        <end position="22"/>
    </location>
</feature>
<proteinExistence type="predicted"/>
<evidence type="ECO:0000256" key="1">
    <source>
        <dbReference type="SAM" id="MobiDB-lite"/>
    </source>
</evidence>
<dbReference type="RefSeq" id="WP_207340079.1">
    <property type="nucleotide sequence ID" value="NZ_CP074405.1"/>
</dbReference>
<dbReference type="Proteomes" id="UP000677804">
    <property type="component" value="Chromosome"/>
</dbReference>
<accession>A0ABX8D4R4</accession>
<sequence length="372" mass="39713">MPTMSGHLPAPATGARPVSPGGHVTSATMLGHTVLLDHAVPEVDALLRAELGAYFGIDAQLPEPLVPLARVSVEVSAEAGDRWRTSRGDAGRPILLHSGSHAYDVRRGVRHEHDGVVVVESVDTGSCVVSDVAARTVHVVNGDPAAAASDVRRVVRDLLFLPWLEAHGGVVVHAAAVVGADGSGTLVVGDRGAGKTSVFMAAALDGAREALSCERIVLLPTPDGLRMLACPEKISTFPGTLRAFPQTEHLAGPRSADTEWSRPGKRRIAWQDMFACLGFTPAQRPVYLDRVVFPTWEPAGRPARRLDRTQTWFRLLDQTVTGRSVERPDWLGWFAPAHTDETLWAASAAPAWAATWSDLDSAAALTRGALDD</sequence>
<organism evidence="2 3">
    <name type="scientific">Cellulomonas wangleii</name>
    <dbReference type="NCBI Taxonomy" id="2816956"/>
    <lineage>
        <taxon>Bacteria</taxon>
        <taxon>Bacillati</taxon>
        <taxon>Actinomycetota</taxon>
        <taxon>Actinomycetes</taxon>
        <taxon>Micrococcales</taxon>
        <taxon>Cellulomonadaceae</taxon>
        <taxon>Cellulomonas</taxon>
    </lineage>
</organism>
<evidence type="ECO:0000313" key="3">
    <source>
        <dbReference type="Proteomes" id="UP000677804"/>
    </source>
</evidence>